<organism evidence="1 2">
    <name type="scientific">Hyalomma asiaticum</name>
    <name type="common">Tick</name>
    <dbReference type="NCBI Taxonomy" id="266040"/>
    <lineage>
        <taxon>Eukaryota</taxon>
        <taxon>Metazoa</taxon>
        <taxon>Ecdysozoa</taxon>
        <taxon>Arthropoda</taxon>
        <taxon>Chelicerata</taxon>
        <taxon>Arachnida</taxon>
        <taxon>Acari</taxon>
        <taxon>Parasitiformes</taxon>
        <taxon>Ixodida</taxon>
        <taxon>Ixodoidea</taxon>
        <taxon>Ixodidae</taxon>
        <taxon>Hyalomminae</taxon>
        <taxon>Hyalomma</taxon>
    </lineage>
</organism>
<name>A0ACB7S7J3_HYAAI</name>
<reference evidence="1" key="1">
    <citation type="submission" date="2020-05" db="EMBL/GenBank/DDBJ databases">
        <title>Large-scale comparative analyses of tick genomes elucidate their genetic diversity and vector capacities.</title>
        <authorList>
            <person name="Jia N."/>
            <person name="Wang J."/>
            <person name="Shi W."/>
            <person name="Du L."/>
            <person name="Sun Y."/>
            <person name="Zhan W."/>
            <person name="Jiang J."/>
            <person name="Wang Q."/>
            <person name="Zhang B."/>
            <person name="Ji P."/>
            <person name="Sakyi L.B."/>
            <person name="Cui X."/>
            <person name="Yuan T."/>
            <person name="Jiang B."/>
            <person name="Yang W."/>
            <person name="Lam T.T.-Y."/>
            <person name="Chang Q."/>
            <person name="Ding S."/>
            <person name="Wang X."/>
            <person name="Zhu J."/>
            <person name="Ruan X."/>
            <person name="Zhao L."/>
            <person name="Wei J."/>
            <person name="Que T."/>
            <person name="Du C."/>
            <person name="Cheng J."/>
            <person name="Dai P."/>
            <person name="Han X."/>
            <person name="Huang E."/>
            <person name="Gao Y."/>
            <person name="Liu J."/>
            <person name="Shao H."/>
            <person name="Ye R."/>
            <person name="Li L."/>
            <person name="Wei W."/>
            <person name="Wang X."/>
            <person name="Wang C."/>
            <person name="Yang T."/>
            <person name="Huo Q."/>
            <person name="Li W."/>
            <person name="Guo W."/>
            <person name="Chen H."/>
            <person name="Zhou L."/>
            <person name="Ni X."/>
            <person name="Tian J."/>
            <person name="Zhou Y."/>
            <person name="Sheng Y."/>
            <person name="Liu T."/>
            <person name="Pan Y."/>
            <person name="Xia L."/>
            <person name="Li J."/>
            <person name="Zhao F."/>
            <person name="Cao W."/>
        </authorList>
    </citation>
    <scope>NUCLEOTIDE SEQUENCE</scope>
    <source>
        <strain evidence="1">Hyas-2018</strain>
    </source>
</reference>
<gene>
    <name evidence="1" type="ORF">HPB50_020057</name>
</gene>
<proteinExistence type="predicted"/>
<evidence type="ECO:0000313" key="2">
    <source>
        <dbReference type="Proteomes" id="UP000821845"/>
    </source>
</evidence>
<dbReference type="Proteomes" id="UP000821845">
    <property type="component" value="Chromosome 5"/>
</dbReference>
<sequence>MDPIPPVIVVPPTTTPPTTVATRRSGMMFCVVGSTFHDKSLFAQQYCDYAVYPDLIARNGSFKPIYGATTWNTFKEAVAAAKDVEVGLGFTLAGIDKPASSIDLISGMGAELSHLARTMNASAMGVFNFQYKLGVSLQALQAAFQARAFAAAVSMARTARLTEPMTFLGVLVTTYTESSDFTAQIRKMKNVTTIILQTHISMQYGSREKCMSMPVSMMTAAIGQPSFEVAAGTAMSLHALGNRFRIVFSSTLGVMMFVGTKSSGAPTAIKQACYQAFMTGFDVTCNATVSPSAMRGYDQSQHFAYLKYEAGSNLYFATYETEKSLAEKLNMYVVHVSDGWALFEVDRDTLRSCGYLKDNDYPRLTRVQQQARQRQMVDASNL</sequence>
<evidence type="ECO:0000313" key="1">
    <source>
        <dbReference type="EMBL" id="KAH6930853.1"/>
    </source>
</evidence>
<comment type="caution">
    <text evidence="1">The sequence shown here is derived from an EMBL/GenBank/DDBJ whole genome shotgun (WGS) entry which is preliminary data.</text>
</comment>
<accession>A0ACB7S7J3</accession>
<protein>
    <submittedName>
        <fullName evidence="1">Uncharacterized protein</fullName>
    </submittedName>
</protein>
<keyword evidence="2" id="KW-1185">Reference proteome</keyword>
<dbReference type="EMBL" id="CM023485">
    <property type="protein sequence ID" value="KAH6930853.1"/>
    <property type="molecule type" value="Genomic_DNA"/>
</dbReference>